<keyword evidence="1" id="KW-0732">Signal</keyword>
<evidence type="ECO:0000256" key="1">
    <source>
        <dbReference type="SAM" id="SignalP"/>
    </source>
</evidence>
<dbReference type="AlphaFoldDB" id="A0A2T5B7U7"/>
<reference evidence="2 3" key="1">
    <citation type="submission" date="2018-04" db="EMBL/GenBank/DDBJ databases">
        <title>Genomic Encyclopedia of Type Strains, Phase IV (KMG-IV): sequencing the most valuable type-strain genomes for metagenomic binning, comparative biology and taxonomic classification.</title>
        <authorList>
            <person name="Goeker M."/>
        </authorList>
    </citation>
    <scope>NUCLEOTIDE SEQUENCE [LARGE SCALE GENOMIC DNA]</scope>
    <source>
        <strain evidence="2 3">DSM 7138</strain>
    </source>
</reference>
<feature type="signal peptide" evidence="1">
    <location>
        <begin position="1"/>
        <end position="23"/>
    </location>
</feature>
<dbReference type="Pfam" id="PF16156">
    <property type="entry name" value="DUF4864"/>
    <property type="match status" value="1"/>
</dbReference>
<dbReference type="EMBL" id="PZZZ01000004">
    <property type="protein sequence ID" value="PTM95052.1"/>
    <property type="molecule type" value="Genomic_DNA"/>
</dbReference>
<evidence type="ECO:0000313" key="2">
    <source>
        <dbReference type="EMBL" id="PTM95052.1"/>
    </source>
</evidence>
<feature type="chain" id="PRO_5015489218" evidence="1">
    <location>
        <begin position="24"/>
        <end position="140"/>
    </location>
</feature>
<dbReference type="Proteomes" id="UP000241247">
    <property type="component" value="Unassembled WGS sequence"/>
</dbReference>
<name>A0A2T5B7U7_MYCDI</name>
<gene>
    <name evidence="2" type="ORF">C7449_104115</name>
</gene>
<keyword evidence="3" id="KW-1185">Reference proteome</keyword>
<dbReference type="InterPro" id="IPR032347">
    <property type="entry name" value="DUF4864"/>
</dbReference>
<comment type="caution">
    <text evidence="2">The sequence shown here is derived from an EMBL/GenBank/DDBJ whole genome shotgun (WGS) entry which is preliminary data.</text>
</comment>
<evidence type="ECO:0000313" key="3">
    <source>
        <dbReference type="Proteomes" id="UP000241247"/>
    </source>
</evidence>
<organism evidence="2 3">
    <name type="scientific">Mycoplana dimorpha</name>
    <dbReference type="NCBI Taxonomy" id="28320"/>
    <lineage>
        <taxon>Bacteria</taxon>
        <taxon>Pseudomonadati</taxon>
        <taxon>Pseudomonadota</taxon>
        <taxon>Alphaproteobacteria</taxon>
        <taxon>Hyphomicrobiales</taxon>
        <taxon>Rhizobiaceae</taxon>
        <taxon>Mycoplana</taxon>
    </lineage>
</organism>
<dbReference type="RefSeq" id="WP_108002806.1">
    <property type="nucleotide sequence ID" value="NZ_JBHEEX010000013.1"/>
</dbReference>
<accession>A0A2T5B7U7</accession>
<proteinExistence type="predicted"/>
<dbReference type="OrthoDB" id="9130422at2"/>
<sequence length="140" mass="14972">MKAKLSVLAVTAAILAAALPLRAEDPLVSAQNVIERQIDAFLRDDAAAAYALASPSIQEKFPDQAAFIDMVRRGYPPVYRPGNYAFGRSKVSGGTILQEVLITGSDGKDWTAIYQIVHQPDGSYKINGVHMQPAAAGSDI</sequence>
<protein>
    <submittedName>
        <fullName evidence="2">Uncharacterized protein DUF4864</fullName>
    </submittedName>
</protein>